<protein>
    <submittedName>
        <fullName evidence="1">Uncharacterized protein</fullName>
    </submittedName>
</protein>
<proteinExistence type="predicted"/>
<keyword evidence="2" id="KW-1185">Reference proteome</keyword>
<accession>A0ACB9QJD3</accession>
<comment type="caution">
    <text evidence="1">The sequence shown here is derived from an EMBL/GenBank/DDBJ whole genome shotgun (WGS) entry which is preliminary data.</text>
</comment>
<evidence type="ECO:0000313" key="2">
    <source>
        <dbReference type="Proteomes" id="UP001057402"/>
    </source>
</evidence>
<dbReference type="Proteomes" id="UP001057402">
    <property type="component" value="Chromosome 6"/>
</dbReference>
<evidence type="ECO:0000313" key="1">
    <source>
        <dbReference type="EMBL" id="KAI4366426.1"/>
    </source>
</evidence>
<reference evidence="2" key="1">
    <citation type="journal article" date="2023" name="Front. Plant Sci.">
        <title>Chromosomal-level genome assembly of Melastoma candidum provides insights into trichome evolution.</title>
        <authorList>
            <person name="Zhong Y."/>
            <person name="Wu W."/>
            <person name="Sun C."/>
            <person name="Zou P."/>
            <person name="Liu Y."/>
            <person name="Dai S."/>
            <person name="Zhou R."/>
        </authorList>
    </citation>
    <scope>NUCLEOTIDE SEQUENCE [LARGE SCALE GENOMIC DNA]</scope>
</reference>
<organism evidence="1 2">
    <name type="scientific">Melastoma candidum</name>
    <dbReference type="NCBI Taxonomy" id="119954"/>
    <lineage>
        <taxon>Eukaryota</taxon>
        <taxon>Viridiplantae</taxon>
        <taxon>Streptophyta</taxon>
        <taxon>Embryophyta</taxon>
        <taxon>Tracheophyta</taxon>
        <taxon>Spermatophyta</taxon>
        <taxon>Magnoliopsida</taxon>
        <taxon>eudicotyledons</taxon>
        <taxon>Gunneridae</taxon>
        <taxon>Pentapetalae</taxon>
        <taxon>rosids</taxon>
        <taxon>malvids</taxon>
        <taxon>Myrtales</taxon>
        <taxon>Melastomataceae</taxon>
        <taxon>Melastomatoideae</taxon>
        <taxon>Melastomateae</taxon>
        <taxon>Melastoma</taxon>
    </lineage>
</organism>
<sequence>MEDVKSLTVTASPIRPRSPPSLVELDPRWDEGFHSNADVLRERDDQIVSIFVQNQSPGVDPLLTQCDVDRDVKDGGKGVAAEGPAAEDTSFSFYVAPKCAVTLEDEPAAAPPGEFLTPASILFDEPVRVVPAGPSSCKVVAAEEKEIPFSFNSLTADTTSVEEDMKVNDHRTNSLRINTARECPMVVDDPSLNCGKTEDERGLIDTAAPIESVKEAVSKFGGILDWKAHKVQAMERRKFVEDELEKALEEIPEYKKRSENSEQEKMQILKDLDSTKRLIEDLKLNVERAQKEEYQARQDSDLAKLRMEEIEQGIEDEASYATRAQLEVAKARYSAAVSELSIVKEELKALQEEFVSLVEDKVSAMEKAEEATAASREAERMVEELSIELIGAKEALESAQAAHLEAEEQRIGAAMTKEQECLKWEKELRQVEEELSELHEQIKPVKDLKSSLETASTLLGNLKAELANYMESAVNQEKEKGNELKGDPQALKGELETVKSNLEKSTAEVNRLKVAAASLESELQAERMAITAIKEREELALLAIESLKAELDRIKSEISLFQDREYENQEKMVAPPKQLMQGAREVDRTTSFAERARQELNLAKEEVEQAKEGATTMQSQLEAILKEIEAAKASEKLALEAIKALEDSESTEIASDGDMTQRIKLSLEEYYELSRKAREAEEQANMRVAEAVSQIDAAKESERECLEKLEQVNLEKAKRKEELRYAMEKAEKSQASKLEIEQELRKWKAEHEQKREGGSTHGAETSVGNAQSYEEMKEPSNFIRIPEHPTGYPTMPSSSETEAYSEGKHSKKKKKPFFPRILLFLARRKTHRHS</sequence>
<name>A0ACB9QJD3_9MYRT</name>
<dbReference type="EMBL" id="CM042885">
    <property type="protein sequence ID" value="KAI4366426.1"/>
    <property type="molecule type" value="Genomic_DNA"/>
</dbReference>
<gene>
    <name evidence="1" type="ORF">MLD38_022307</name>
</gene>